<keyword evidence="3" id="KW-1185">Reference proteome</keyword>
<dbReference type="Proteomes" id="UP000011602">
    <property type="component" value="Unassembled WGS sequence"/>
</dbReference>
<dbReference type="AlphaFoldDB" id="L9XH98"/>
<dbReference type="eggNOG" id="arCOG05613">
    <property type="taxonomic scope" value="Archaea"/>
</dbReference>
<proteinExistence type="predicted"/>
<evidence type="ECO:0000313" key="2">
    <source>
        <dbReference type="EMBL" id="ELY61114.1"/>
    </source>
</evidence>
<evidence type="ECO:0000313" key="3">
    <source>
        <dbReference type="Proteomes" id="UP000011602"/>
    </source>
</evidence>
<dbReference type="Pfam" id="PF26032">
    <property type="entry name" value="DUF8008"/>
    <property type="match status" value="1"/>
</dbReference>
<accession>L9XH98</accession>
<organism evidence="2 3">
    <name type="scientific">Natronolimnohabitans innermongolicus JCM 12255</name>
    <dbReference type="NCBI Taxonomy" id="1227499"/>
    <lineage>
        <taxon>Archaea</taxon>
        <taxon>Methanobacteriati</taxon>
        <taxon>Methanobacteriota</taxon>
        <taxon>Stenosarchaea group</taxon>
        <taxon>Halobacteria</taxon>
        <taxon>Halobacteriales</taxon>
        <taxon>Natrialbaceae</taxon>
        <taxon>Natronolimnohabitans</taxon>
    </lineage>
</organism>
<feature type="region of interest" description="Disordered" evidence="1">
    <location>
        <begin position="1"/>
        <end position="32"/>
    </location>
</feature>
<name>L9XH98_9EURY</name>
<sequence>MEASADRSFERITKANGTRYDRLPERGDPLNRDDDVALAHADLLPVQQLARLDEEMRRSTTDVLPTRLAAKLWEARADPTVGDDP</sequence>
<gene>
    <name evidence="2" type="ORF">C493_03310</name>
</gene>
<reference evidence="2 3" key="1">
    <citation type="journal article" date="2014" name="PLoS Genet.">
        <title>Phylogenetically driven sequencing of extremely halophilic archaea reveals strategies for static and dynamic osmo-response.</title>
        <authorList>
            <person name="Becker E.A."/>
            <person name="Seitzer P.M."/>
            <person name="Tritt A."/>
            <person name="Larsen D."/>
            <person name="Krusor M."/>
            <person name="Yao A.I."/>
            <person name="Wu D."/>
            <person name="Madern D."/>
            <person name="Eisen J.A."/>
            <person name="Darling A.E."/>
            <person name="Facciotti M.T."/>
        </authorList>
    </citation>
    <scope>NUCLEOTIDE SEQUENCE [LARGE SCALE GENOMIC DNA]</scope>
    <source>
        <strain evidence="2 3">JCM 12255</strain>
    </source>
</reference>
<dbReference type="EMBL" id="AOHZ01000015">
    <property type="protein sequence ID" value="ELY61114.1"/>
    <property type="molecule type" value="Genomic_DNA"/>
</dbReference>
<dbReference type="STRING" id="1227499.C493_03310"/>
<comment type="caution">
    <text evidence="2">The sequence shown here is derived from an EMBL/GenBank/DDBJ whole genome shotgun (WGS) entry which is preliminary data.</text>
</comment>
<protein>
    <submittedName>
        <fullName evidence="2">Uncharacterized protein</fullName>
    </submittedName>
</protein>
<evidence type="ECO:0000256" key="1">
    <source>
        <dbReference type="SAM" id="MobiDB-lite"/>
    </source>
</evidence>
<dbReference type="InterPro" id="IPR058321">
    <property type="entry name" value="DUF8008"/>
</dbReference>